<gene>
    <name evidence="5" type="ORF">BJY17_001634</name>
</gene>
<dbReference type="Pfam" id="PF13458">
    <property type="entry name" value="Peripla_BP_6"/>
    <property type="match status" value="1"/>
</dbReference>
<keyword evidence="2 3" id="KW-0732">Signal</keyword>
<protein>
    <submittedName>
        <fullName evidence="5">Branched-chain amino acid transport system substrate-binding protein</fullName>
    </submittedName>
</protein>
<dbReference type="RefSeq" id="WP_179550942.1">
    <property type="nucleotide sequence ID" value="NZ_JACCFI010000001.1"/>
</dbReference>
<evidence type="ECO:0000256" key="1">
    <source>
        <dbReference type="ARBA" id="ARBA00010062"/>
    </source>
</evidence>
<evidence type="ECO:0000256" key="2">
    <source>
        <dbReference type="ARBA" id="ARBA00022729"/>
    </source>
</evidence>
<dbReference type="Gene3D" id="3.40.50.2300">
    <property type="match status" value="3"/>
</dbReference>
<evidence type="ECO:0000313" key="6">
    <source>
        <dbReference type="Proteomes" id="UP000549066"/>
    </source>
</evidence>
<dbReference type="InterPro" id="IPR028081">
    <property type="entry name" value="Leu-bd"/>
</dbReference>
<dbReference type="AlphaFoldDB" id="A0A852WT60"/>
<reference evidence="5 6" key="1">
    <citation type="submission" date="2020-07" db="EMBL/GenBank/DDBJ databases">
        <title>Sequencing the genomes of 1000 actinobacteria strains.</title>
        <authorList>
            <person name="Klenk H.-P."/>
        </authorList>
    </citation>
    <scope>NUCLEOTIDE SEQUENCE [LARGE SCALE GENOMIC DNA]</scope>
    <source>
        <strain evidence="5 6">DSM 8598</strain>
    </source>
</reference>
<keyword evidence="6" id="KW-1185">Reference proteome</keyword>
<comment type="similarity">
    <text evidence="1">Belongs to the leucine-binding protein family.</text>
</comment>
<dbReference type="PANTHER" id="PTHR30483:SF6">
    <property type="entry name" value="PERIPLASMIC BINDING PROTEIN OF ABC TRANSPORTER FOR NATURAL AMINO ACIDS"/>
    <property type="match status" value="1"/>
</dbReference>
<organism evidence="5 6">
    <name type="scientific">Agromyces hippuratus</name>
    <dbReference type="NCBI Taxonomy" id="286438"/>
    <lineage>
        <taxon>Bacteria</taxon>
        <taxon>Bacillati</taxon>
        <taxon>Actinomycetota</taxon>
        <taxon>Actinomycetes</taxon>
        <taxon>Micrococcales</taxon>
        <taxon>Microbacteriaceae</taxon>
        <taxon>Agromyces</taxon>
    </lineage>
</organism>
<dbReference type="SUPFAM" id="SSF53822">
    <property type="entry name" value="Periplasmic binding protein-like I"/>
    <property type="match status" value="1"/>
</dbReference>
<feature type="chain" id="PRO_5032497921" evidence="3">
    <location>
        <begin position="35"/>
        <end position="431"/>
    </location>
</feature>
<name>A0A852WT60_9MICO</name>
<dbReference type="Proteomes" id="UP000549066">
    <property type="component" value="Unassembled WGS sequence"/>
</dbReference>
<dbReference type="EMBL" id="JACCFI010000001">
    <property type="protein sequence ID" value="NYG20887.1"/>
    <property type="molecule type" value="Genomic_DNA"/>
</dbReference>
<evidence type="ECO:0000256" key="3">
    <source>
        <dbReference type="SAM" id="SignalP"/>
    </source>
</evidence>
<evidence type="ECO:0000259" key="4">
    <source>
        <dbReference type="Pfam" id="PF13458"/>
    </source>
</evidence>
<dbReference type="InterPro" id="IPR051010">
    <property type="entry name" value="BCAA_transport"/>
</dbReference>
<comment type="caution">
    <text evidence="5">The sequence shown here is derived from an EMBL/GenBank/DDBJ whole genome shotgun (WGS) entry which is preliminary data.</text>
</comment>
<accession>A0A852WT60</accession>
<dbReference type="PANTHER" id="PTHR30483">
    <property type="entry name" value="LEUCINE-SPECIFIC-BINDING PROTEIN"/>
    <property type="match status" value="1"/>
</dbReference>
<sequence>MSVFAKATAKRSARAAWTGLAIAGVSTLLLSACASGGTPSTETEEPGEDTAGDALPIEAGERDLDLKIGTILPQSGTLAFLGPPEEAGVALGAEEVNEADAGMSLEVVYRDSGDTTTDIATVSVTDLLSQDVSAIVGAASSGVSFTVIDQITSAGVVQFSPANTSPDFTEYEDAGLYFRTAPSDLLQGEVLGTQIADDGNSTLGLLVLNDPYGTGLAAATKAAFEAAGGEVVAEELFNTGDSNFDAQLSAISASNPDAVAVITFDEAKVVVPALVGSGYPGDQLYFVDGNLSDYSADFAPGLIAGSKGTLPGPKLDDDFRDRLLAVNADLADFSYGPESYDATVLIALAAYAANSTEGADIAKYLRQVSGGSGDGEKVTTFADGAALLAEGKQIDFDGASGPITLDEHGDPTEATIGVYEYGDDNKYTRIN</sequence>
<evidence type="ECO:0000313" key="5">
    <source>
        <dbReference type="EMBL" id="NYG20887.1"/>
    </source>
</evidence>
<dbReference type="PROSITE" id="PS51257">
    <property type="entry name" value="PROKAR_LIPOPROTEIN"/>
    <property type="match status" value="1"/>
</dbReference>
<dbReference type="CDD" id="cd06346">
    <property type="entry name" value="PBP1_ABC_ligand_binding-like"/>
    <property type="match status" value="1"/>
</dbReference>
<proteinExistence type="inferred from homology"/>
<dbReference type="InterPro" id="IPR028082">
    <property type="entry name" value="Peripla_BP_I"/>
</dbReference>
<feature type="domain" description="Leucine-binding protein" evidence="4">
    <location>
        <begin position="66"/>
        <end position="369"/>
    </location>
</feature>
<feature type="signal peptide" evidence="3">
    <location>
        <begin position="1"/>
        <end position="34"/>
    </location>
</feature>